<dbReference type="EC" id="2.4.1.182" evidence="2 10"/>
<dbReference type="SUPFAM" id="SSF53756">
    <property type="entry name" value="UDP-Glycosyltransferase/glycogen phosphorylase"/>
    <property type="match status" value="1"/>
</dbReference>
<keyword evidence="7 11" id="KW-0808">Transferase</keyword>
<dbReference type="EMBL" id="DXCV01000012">
    <property type="protein sequence ID" value="HIY87304.1"/>
    <property type="molecule type" value="Genomic_DNA"/>
</dbReference>
<keyword evidence="8" id="KW-0443">Lipid metabolism</keyword>
<dbReference type="GO" id="GO:0008915">
    <property type="term" value="F:lipid-A-disaccharide synthase activity"/>
    <property type="evidence" value="ECO:0007669"/>
    <property type="project" value="UniProtKB-UniRule"/>
</dbReference>
<dbReference type="GO" id="GO:0005543">
    <property type="term" value="F:phospholipid binding"/>
    <property type="evidence" value="ECO:0007669"/>
    <property type="project" value="TreeGrafter"/>
</dbReference>
<dbReference type="Pfam" id="PF02684">
    <property type="entry name" value="LpxB"/>
    <property type="match status" value="1"/>
</dbReference>
<comment type="catalytic activity">
    <reaction evidence="9">
        <text>a lipid X + a UDP-2-N,3-O-bis[(3R)-3-hydroxyacyl]-alpha-D-glucosamine = a lipid A disaccharide + UDP + H(+)</text>
        <dbReference type="Rhea" id="RHEA:67828"/>
        <dbReference type="ChEBI" id="CHEBI:15378"/>
        <dbReference type="ChEBI" id="CHEBI:58223"/>
        <dbReference type="ChEBI" id="CHEBI:137748"/>
        <dbReference type="ChEBI" id="CHEBI:176338"/>
        <dbReference type="ChEBI" id="CHEBI:176343"/>
        <dbReference type="EC" id="2.4.1.182"/>
    </reaction>
</comment>
<dbReference type="NCBIfam" id="TIGR00215">
    <property type="entry name" value="lpxB"/>
    <property type="match status" value="1"/>
</dbReference>
<evidence type="ECO:0000256" key="9">
    <source>
        <dbReference type="ARBA" id="ARBA00048975"/>
    </source>
</evidence>
<dbReference type="PANTHER" id="PTHR30372:SF4">
    <property type="entry name" value="LIPID-A-DISACCHARIDE SYNTHASE, MITOCHONDRIAL-RELATED"/>
    <property type="match status" value="1"/>
</dbReference>
<dbReference type="Proteomes" id="UP000886851">
    <property type="component" value="Unassembled WGS sequence"/>
</dbReference>
<reference evidence="11" key="1">
    <citation type="journal article" date="2021" name="PeerJ">
        <title>Extensive microbial diversity within the chicken gut microbiome revealed by metagenomics and culture.</title>
        <authorList>
            <person name="Gilroy R."/>
            <person name="Ravi A."/>
            <person name="Getino M."/>
            <person name="Pursley I."/>
            <person name="Horton D.L."/>
            <person name="Alikhan N.F."/>
            <person name="Baker D."/>
            <person name="Gharbi K."/>
            <person name="Hall N."/>
            <person name="Watson M."/>
            <person name="Adriaenssens E.M."/>
            <person name="Foster-Nyarko E."/>
            <person name="Jarju S."/>
            <person name="Secka A."/>
            <person name="Antonio M."/>
            <person name="Oren A."/>
            <person name="Chaudhuri R.R."/>
            <person name="La Ragione R."/>
            <person name="Hildebrand F."/>
            <person name="Pallen M.J."/>
        </authorList>
    </citation>
    <scope>NUCLEOTIDE SEQUENCE</scope>
    <source>
        <strain evidence="11">Gambia2-208</strain>
    </source>
</reference>
<keyword evidence="5" id="KW-0441">Lipid A biosynthesis</keyword>
<evidence type="ECO:0000256" key="6">
    <source>
        <dbReference type="ARBA" id="ARBA00022676"/>
    </source>
</evidence>
<evidence type="ECO:0000256" key="1">
    <source>
        <dbReference type="ARBA" id="ARBA00002056"/>
    </source>
</evidence>
<dbReference type="AlphaFoldDB" id="A0A9D1ZGW0"/>
<dbReference type="GO" id="GO:0016020">
    <property type="term" value="C:membrane"/>
    <property type="evidence" value="ECO:0007669"/>
    <property type="project" value="GOC"/>
</dbReference>
<dbReference type="InterPro" id="IPR003835">
    <property type="entry name" value="Glyco_trans_19"/>
</dbReference>
<proteinExistence type="predicted"/>
<evidence type="ECO:0000256" key="7">
    <source>
        <dbReference type="ARBA" id="ARBA00022679"/>
    </source>
</evidence>
<dbReference type="GO" id="GO:0009245">
    <property type="term" value="P:lipid A biosynthetic process"/>
    <property type="evidence" value="ECO:0007669"/>
    <property type="project" value="UniProtKB-UniRule"/>
</dbReference>
<evidence type="ECO:0000256" key="5">
    <source>
        <dbReference type="ARBA" id="ARBA00022556"/>
    </source>
</evidence>
<evidence type="ECO:0000256" key="2">
    <source>
        <dbReference type="ARBA" id="ARBA00012687"/>
    </source>
</evidence>
<comment type="function">
    <text evidence="1">Condensation of UDP-2,3-diacylglucosamine and 2,3-diacylglucosamine-1-phosphate to form lipid A disaccharide, a precursor of lipid A, a phosphorylated glycolipid that anchors the lipopolysaccharide to the outer membrane of the cell.</text>
</comment>
<keyword evidence="4" id="KW-0444">Lipid biosynthesis</keyword>
<reference evidence="11" key="2">
    <citation type="submission" date="2021-04" db="EMBL/GenBank/DDBJ databases">
        <authorList>
            <person name="Gilroy R."/>
        </authorList>
    </citation>
    <scope>NUCLEOTIDE SEQUENCE</scope>
    <source>
        <strain evidence="11">Gambia2-208</strain>
    </source>
</reference>
<accession>A0A9D1ZGW0</accession>
<dbReference type="PANTHER" id="PTHR30372">
    <property type="entry name" value="LIPID-A-DISACCHARIDE SYNTHASE"/>
    <property type="match status" value="1"/>
</dbReference>
<keyword evidence="6 11" id="KW-0328">Glycosyltransferase</keyword>
<organism evidence="11 12">
    <name type="scientific">Candidatus Bacteroides pullicola</name>
    <dbReference type="NCBI Taxonomy" id="2838475"/>
    <lineage>
        <taxon>Bacteria</taxon>
        <taxon>Pseudomonadati</taxon>
        <taxon>Bacteroidota</taxon>
        <taxon>Bacteroidia</taxon>
        <taxon>Bacteroidales</taxon>
        <taxon>Bacteroidaceae</taxon>
        <taxon>Bacteroides</taxon>
    </lineage>
</organism>
<evidence type="ECO:0000256" key="3">
    <source>
        <dbReference type="ARBA" id="ARBA00020902"/>
    </source>
</evidence>
<evidence type="ECO:0000256" key="4">
    <source>
        <dbReference type="ARBA" id="ARBA00022516"/>
    </source>
</evidence>
<evidence type="ECO:0000256" key="10">
    <source>
        <dbReference type="NCBIfam" id="TIGR00215"/>
    </source>
</evidence>
<comment type="caution">
    <text evidence="11">The sequence shown here is derived from an EMBL/GenBank/DDBJ whole genome shotgun (WGS) entry which is preliminary data.</text>
</comment>
<protein>
    <recommendedName>
        <fullName evidence="3 10">Lipid-A-disaccharide synthase</fullName>
        <ecNumber evidence="2 10">2.4.1.182</ecNumber>
    </recommendedName>
</protein>
<evidence type="ECO:0000313" key="12">
    <source>
        <dbReference type="Proteomes" id="UP000886851"/>
    </source>
</evidence>
<evidence type="ECO:0000313" key="11">
    <source>
        <dbReference type="EMBL" id="HIY87304.1"/>
    </source>
</evidence>
<gene>
    <name evidence="11" type="primary">lpxB</name>
    <name evidence="11" type="ORF">H9824_01200</name>
</gene>
<name>A0A9D1ZGW0_9BACE</name>
<sequence length="382" mass="43020">MKYYLIVGEASGDLHASHLMASLQREDPQAEFRFFGGDLMAAVGGTRVKHYKDLAYMGFIPVLLHLRTIFAAMKQCKDDITAWHPDVVILVDYPGFNLKIAKYVHAQTDIPVYYYISPKIWAWKEYRIKNIRRDVDELFSILPFEVDFFERKHGYPIHYVGNPTVDEVAAFKASYAEAFDGFVASNGLEDKPIVALLAGSRRQEIKDNLPDMIRAASSVAGDCQLVVAGAPGIEADYYRLYTGNAPVKVLFGQTYPLLSHATAALVTSGTATLETALFRVPQAVCYHTPLPKLIAFLKRHVLKVPYISLVNLIVGREVVRELVADTMTVEQMRDELQRLLHDPKRKSELRDGYDEMARCLGEPGAPMRAARQMVKLLREVHS</sequence>
<evidence type="ECO:0000256" key="8">
    <source>
        <dbReference type="ARBA" id="ARBA00023098"/>
    </source>
</evidence>